<dbReference type="InterPro" id="IPR050655">
    <property type="entry name" value="Plant_B3_domain"/>
</dbReference>
<keyword evidence="4" id="KW-1185">Reference proteome</keyword>
<reference evidence="3" key="2">
    <citation type="submission" date="2020-08" db="EMBL/GenBank/DDBJ databases">
        <title>Plant Genome Project.</title>
        <authorList>
            <person name="Zhang R.-G."/>
        </authorList>
    </citation>
    <scope>NUCLEOTIDE SEQUENCE</scope>
    <source>
        <strain evidence="3">Huo1</strain>
        <tissue evidence="3">Leaf</tissue>
    </source>
</reference>
<name>A0A8X8X2E8_SALSN</name>
<dbReference type="SMART" id="SM01019">
    <property type="entry name" value="B3"/>
    <property type="match status" value="1"/>
</dbReference>
<dbReference type="PANTHER" id="PTHR31920">
    <property type="entry name" value="B3 DOMAIN-CONTAINING"/>
    <property type="match status" value="1"/>
</dbReference>
<feature type="domain" description="TF-B3" evidence="2">
    <location>
        <begin position="15"/>
        <end position="108"/>
    </location>
</feature>
<protein>
    <recommendedName>
        <fullName evidence="2">TF-B3 domain-containing protein</fullName>
    </recommendedName>
</protein>
<dbReference type="PROSITE" id="PS50863">
    <property type="entry name" value="B3"/>
    <property type="match status" value="2"/>
</dbReference>
<accession>A0A8X8X2E8</accession>
<organism evidence="3">
    <name type="scientific">Salvia splendens</name>
    <name type="common">Scarlet sage</name>
    <dbReference type="NCBI Taxonomy" id="180675"/>
    <lineage>
        <taxon>Eukaryota</taxon>
        <taxon>Viridiplantae</taxon>
        <taxon>Streptophyta</taxon>
        <taxon>Embryophyta</taxon>
        <taxon>Tracheophyta</taxon>
        <taxon>Spermatophyta</taxon>
        <taxon>Magnoliopsida</taxon>
        <taxon>eudicotyledons</taxon>
        <taxon>Gunneridae</taxon>
        <taxon>Pentapetalae</taxon>
        <taxon>asterids</taxon>
        <taxon>lamiids</taxon>
        <taxon>Lamiales</taxon>
        <taxon>Lamiaceae</taxon>
        <taxon>Nepetoideae</taxon>
        <taxon>Mentheae</taxon>
        <taxon>Salviinae</taxon>
        <taxon>Salvia</taxon>
        <taxon>Salvia subgen. Calosphace</taxon>
        <taxon>core Calosphace</taxon>
    </lineage>
</organism>
<evidence type="ECO:0000313" key="4">
    <source>
        <dbReference type="Proteomes" id="UP000298416"/>
    </source>
</evidence>
<dbReference type="CDD" id="cd10017">
    <property type="entry name" value="B3_DNA"/>
    <property type="match status" value="2"/>
</dbReference>
<dbReference type="GO" id="GO:0003677">
    <property type="term" value="F:DNA binding"/>
    <property type="evidence" value="ECO:0007669"/>
    <property type="project" value="InterPro"/>
</dbReference>
<evidence type="ECO:0000256" key="1">
    <source>
        <dbReference type="SAM" id="MobiDB-lite"/>
    </source>
</evidence>
<feature type="compositionally biased region" description="Polar residues" evidence="1">
    <location>
        <begin position="133"/>
        <end position="143"/>
    </location>
</feature>
<proteinExistence type="predicted"/>
<feature type="region of interest" description="Disordered" evidence="1">
    <location>
        <begin position="122"/>
        <end position="154"/>
    </location>
</feature>
<reference evidence="3" key="1">
    <citation type="submission" date="2018-01" db="EMBL/GenBank/DDBJ databases">
        <authorList>
            <person name="Mao J.F."/>
        </authorList>
    </citation>
    <scope>NUCLEOTIDE SEQUENCE</scope>
    <source>
        <strain evidence="3">Huo1</strain>
        <tissue evidence="3">Leaf</tissue>
    </source>
</reference>
<evidence type="ECO:0000259" key="2">
    <source>
        <dbReference type="PROSITE" id="PS50863"/>
    </source>
</evidence>
<dbReference type="OrthoDB" id="623918at2759"/>
<feature type="domain" description="TF-B3" evidence="2">
    <location>
        <begin position="201"/>
        <end position="252"/>
    </location>
</feature>
<dbReference type="PANTHER" id="PTHR31920:SF132">
    <property type="entry name" value="TF-B3 DOMAIN-CONTAINING PROTEIN"/>
    <property type="match status" value="1"/>
</dbReference>
<gene>
    <name evidence="3" type="ORF">SASPL_133108</name>
</gene>
<feature type="compositionally biased region" description="Acidic residues" evidence="1">
    <location>
        <begin position="145"/>
        <end position="154"/>
    </location>
</feature>
<dbReference type="Pfam" id="PF02362">
    <property type="entry name" value="B3"/>
    <property type="match status" value="2"/>
</dbReference>
<dbReference type="EMBL" id="PNBA02000012">
    <property type="protein sequence ID" value="KAG6405518.1"/>
    <property type="molecule type" value="Genomic_DNA"/>
</dbReference>
<dbReference type="AlphaFoldDB" id="A0A8X8X2E8"/>
<sequence length="252" mass="28991">MAAPHMNDGEYARRPSFFKCYSESLHNNGIRFPPEFVGRHGASLPHQCILMMPNGRVWGVSLLRVANGFFFRVGWRNFVQANEIVNLDLLIFTWLGGGTFHVKRFDFGSGCPPKSDFRALGENPNDEDYYSPDIQSSDDYSPSETEFDAEAEDEHEEEVMLPAERERPTFNMELSLSFWNAHIPAASMDAQCAYFTTFDNTWEMRIGTGKGKLWIQHGWKCFVRDNALVQGDRLYFQLVDNDDVQFYVNINL</sequence>
<dbReference type="Proteomes" id="UP000298416">
    <property type="component" value="Unassembled WGS sequence"/>
</dbReference>
<evidence type="ECO:0000313" key="3">
    <source>
        <dbReference type="EMBL" id="KAG6405518.1"/>
    </source>
</evidence>
<comment type="caution">
    <text evidence="3">The sequence shown here is derived from an EMBL/GenBank/DDBJ whole genome shotgun (WGS) entry which is preliminary data.</text>
</comment>
<dbReference type="InterPro" id="IPR003340">
    <property type="entry name" value="B3_DNA-bd"/>
</dbReference>